<dbReference type="Pfam" id="PF09310">
    <property type="entry name" value="PD-C2-AF1"/>
    <property type="match status" value="1"/>
</dbReference>
<evidence type="ECO:0000256" key="4">
    <source>
        <dbReference type="SAM" id="MobiDB-lite"/>
    </source>
</evidence>
<name>A0A8B9HL83_ASTMX</name>
<dbReference type="GO" id="GO:0090575">
    <property type="term" value="C:RNA polymerase II transcription regulator complex"/>
    <property type="evidence" value="ECO:0007669"/>
    <property type="project" value="TreeGrafter"/>
</dbReference>
<feature type="domain" description="OCA" evidence="6">
    <location>
        <begin position="33"/>
        <end position="55"/>
    </location>
</feature>
<evidence type="ECO:0000256" key="2">
    <source>
        <dbReference type="ARBA" id="ARBA00023159"/>
    </source>
</evidence>
<dbReference type="InterPro" id="IPR047571">
    <property type="entry name" value="OCA"/>
</dbReference>
<dbReference type="PANTHER" id="PTHR15363:SF3">
    <property type="entry name" value="POU DOMAIN CLASS 2-ASSOCIATING FACTOR 1"/>
    <property type="match status" value="1"/>
</dbReference>
<feature type="region of interest" description="Disordered" evidence="4">
    <location>
        <begin position="265"/>
        <end position="284"/>
    </location>
</feature>
<keyword evidence="5" id="KW-0732">Signal</keyword>
<feature type="region of interest" description="Disordered" evidence="4">
    <location>
        <begin position="232"/>
        <end position="258"/>
    </location>
</feature>
<keyword evidence="3" id="KW-0804">Transcription</keyword>
<dbReference type="GO" id="GO:0045944">
    <property type="term" value="P:positive regulation of transcription by RNA polymerase II"/>
    <property type="evidence" value="ECO:0007669"/>
    <property type="project" value="TreeGrafter"/>
</dbReference>
<evidence type="ECO:0000313" key="8">
    <source>
        <dbReference type="Proteomes" id="UP000694621"/>
    </source>
</evidence>
<evidence type="ECO:0000256" key="1">
    <source>
        <dbReference type="ARBA" id="ARBA00023015"/>
    </source>
</evidence>
<feature type="signal peptide" evidence="5">
    <location>
        <begin position="1"/>
        <end position="21"/>
    </location>
</feature>
<dbReference type="GO" id="GO:0003713">
    <property type="term" value="F:transcription coactivator activity"/>
    <property type="evidence" value="ECO:0007669"/>
    <property type="project" value="TreeGrafter"/>
</dbReference>
<accession>A0A8B9HL83</accession>
<dbReference type="InterPro" id="IPR015389">
    <property type="entry name" value="PD-C2-AF1"/>
</dbReference>
<protein>
    <recommendedName>
        <fullName evidence="6">OCA domain-containing protein</fullName>
    </recommendedName>
</protein>
<dbReference type="GO" id="GO:0070974">
    <property type="term" value="F:POU domain binding"/>
    <property type="evidence" value="ECO:0007669"/>
    <property type="project" value="InterPro"/>
</dbReference>
<feature type="chain" id="PRO_5034885454" description="OCA domain-containing protein" evidence="5">
    <location>
        <begin position="22"/>
        <end position="284"/>
    </location>
</feature>
<keyword evidence="2" id="KW-0010">Activator</keyword>
<dbReference type="Ensembl" id="ENSAMXT00005013219.1">
    <property type="protein sequence ID" value="ENSAMXP00005011904.1"/>
    <property type="gene ID" value="ENSAMXG00005006484.1"/>
</dbReference>
<proteinExistence type="predicted"/>
<evidence type="ECO:0000259" key="6">
    <source>
        <dbReference type="PROSITE" id="PS52003"/>
    </source>
</evidence>
<reference evidence="7" key="1">
    <citation type="submission" date="2025-08" db="UniProtKB">
        <authorList>
            <consortium name="Ensembl"/>
        </authorList>
    </citation>
    <scope>IDENTIFICATION</scope>
</reference>
<evidence type="ECO:0000313" key="7">
    <source>
        <dbReference type="Ensembl" id="ENSAMXP00005011904.1"/>
    </source>
</evidence>
<dbReference type="Proteomes" id="UP000694621">
    <property type="component" value="Unplaced"/>
</dbReference>
<feature type="compositionally biased region" description="Polar residues" evidence="4">
    <location>
        <begin position="242"/>
        <end position="254"/>
    </location>
</feature>
<dbReference type="AlphaFoldDB" id="A0A8B9HL83"/>
<sequence>LLSCLILLLLIVYSCTNCASGSLCSALSEQTASKPYQGVRVKDPVKELLRRKRGTTARTVPPTAVVVPNNSLPSYAHVGSSCFPGTNQSILNESTVDIGALSSGWVSQSSSSAAFQPLGHWASPEYLHHDPTATIPTLPSLTTDMYVQPVCPSYTVVGPSSMLTLTHTPLFTNLGTISPSSSALPQVEVPDSSLAYIPWAQPLSTLTGPVMQRPPCPQTVNAPQLLPLPVPLPPVPAPIPQSEPQQVEPTSASEGTLALEKLLEDEEDNKESYACSPSLFTQDI</sequence>
<evidence type="ECO:0000256" key="3">
    <source>
        <dbReference type="ARBA" id="ARBA00023163"/>
    </source>
</evidence>
<keyword evidence="1" id="KW-0805">Transcription regulation</keyword>
<feature type="compositionally biased region" description="Pro residues" evidence="4">
    <location>
        <begin position="232"/>
        <end position="241"/>
    </location>
</feature>
<dbReference type="PROSITE" id="PS52003">
    <property type="entry name" value="OCA"/>
    <property type="match status" value="1"/>
</dbReference>
<evidence type="ECO:0000256" key="5">
    <source>
        <dbReference type="SAM" id="SignalP"/>
    </source>
</evidence>
<dbReference type="PANTHER" id="PTHR15363">
    <property type="entry name" value="POU DOMAIN CLASS 2-ASSOCIATING FACTOR 1"/>
    <property type="match status" value="1"/>
</dbReference>
<organism evidence="7 8">
    <name type="scientific">Astyanax mexicanus</name>
    <name type="common">Blind cave fish</name>
    <name type="synonym">Astyanax fasciatus mexicanus</name>
    <dbReference type="NCBI Taxonomy" id="7994"/>
    <lineage>
        <taxon>Eukaryota</taxon>
        <taxon>Metazoa</taxon>
        <taxon>Chordata</taxon>
        <taxon>Craniata</taxon>
        <taxon>Vertebrata</taxon>
        <taxon>Euteleostomi</taxon>
        <taxon>Actinopterygii</taxon>
        <taxon>Neopterygii</taxon>
        <taxon>Teleostei</taxon>
        <taxon>Ostariophysi</taxon>
        <taxon>Characiformes</taxon>
        <taxon>Characoidei</taxon>
        <taxon>Acestrorhamphidae</taxon>
        <taxon>Acestrorhamphinae</taxon>
        <taxon>Astyanax</taxon>
    </lineage>
</organism>
<dbReference type="GO" id="GO:0003677">
    <property type="term" value="F:DNA binding"/>
    <property type="evidence" value="ECO:0007669"/>
    <property type="project" value="InterPro"/>
</dbReference>